<name>A0A367IZN4_RHIST</name>
<reference evidence="1 2" key="1">
    <citation type="journal article" date="2018" name="G3 (Bethesda)">
        <title>Phylogenetic and Phylogenomic Definition of Rhizopus Species.</title>
        <authorList>
            <person name="Gryganskyi A.P."/>
            <person name="Golan J."/>
            <person name="Dolatabadi S."/>
            <person name="Mondo S."/>
            <person name="Robb S."/>
            <person name="Idnurm A."/>
            <person name="Muszewska A."/>
            <person name="Steczkiewicz K."/>
            <person name="Masonjones S."/>
            <person name="Liao H.L."/>
            <person name="Gajdeczka M.T."/>
            <person name="Anike F."/>
            <person name="Vuek A."/>
            <person name="Anishchenko I.M."/>
            <person name="Voigt K."/>
            <person name="de Hoog G.S."/>
            <person name="Smith M.E."/>
            <person name="Heitman J."/>
            <person name="Vilgalys R."/>
            <person name="Stajich J.E."/>
        </authorList>
    </citation>
    <scope>NUCLEOTIDE SEQUENCE [LARGE SCALE GENOMIC DNA]</scope>
    <source>
        <strain evidence="1 2">LSU 92-RS-03</strain>
    </source>
</reference>
<dbReference type="OrthoDB" id="407355at2759"/>
<keyword evidence="2" id="KW-1185">Reference proteome</keyword>
<dbReference type="STRING" id="4846.A0A367IZN4"/>
<protein>
    <submittedName>
        <fullName evidence="1">Uncharacterized protein</fullName>
    </submittedName>
</protein>
<dbReference type="AlphaFoldDB" id="A0A367IZN4"/>
<sequence>MGKNGTFSTKGNIVLSHEINNMTMDFFLNHYPDIKKAYNHVTDVATCMNISNPYFEKVITFANFEVSTTKNVSSVTGSGVIPGASGSPSSSGSINYPQWTILAAAFFAFVL</sequence>
<organism evidence="1 2">
    <name type="scientific">Rhizopus stolonifer</name>
    <name type="common">Rhizopus nigricans</name>
    <dbReference type="NCBI Taxonomy" id="4846"/>
    <lineage>
        <taxon>Eukaryota</taxon>
        <taxon>Fungi</taxon>
        <taxon>Fungi incertae sedis</taxon>
        <taxon>Mucoromycota</taxon>
        <taxon>Mucoromycotina</taxon>
        <taxon>Mucoromycetes</taxon>
        <taxon>Mucorales</taxon>
        <taxon>Mucorineae</taxon>
        <taxon>Rhizopodaceae</taxon>
        <taxon>Rhizopus</taxon>
    </lineage>
</organism>
<gene>
    <name evidence="1" type="ORF">CU098_005409</name>
</gene>
<dbReference type="EMBL" id="PJQM01004851">
    <property type="protein sequence ID" value="RCH83120.1"/>
    <property type="molecule type" value="Genomic_DNA"/>
</dbReference>
<evidence type="ECO:0000313" key="2">
    <source>
        <dbReference type="Proteomes" id="UP000253551"/>
    </source>
</evidence>
<evidence type="ECO:0000313" key="1">
    <source>
        <dbReference type="EMBL" id="RCH83120.1"/>
    </source>
</evidence>
<comment type="caution">
    <text evidence="1">The sequence shown here is derived from an EMBL/GenBank/DDBJ whole genome shotgun (WGS) entry which is preliminary data.</text>
</comment>
<accession>A0A367IZN4</accession>
<proteinExistence type="predicted"/>
<dbReference type="Proteomes" id="UP000253551">
    <property type="component" value="Unassembled WGS sequence"/>
</dbReference>